<evidence type="ECO:0000313" key="2">
    <source>
        <dbReference type="Proteomes" id="UP001159042"/>
    </source>
</evidence>
<reference evidence="1 2" key="1">
    <citation type="journal article" date="2023" name="Insect Mol. Biol.">
        <title>Genome sequencing provides insights into the evolution of gene families encoding plant cell wall-degrading enzymes in longhorned beetles.</title>
        <authorList>
            <person name="Shin N.R."/>
            <person name="Okamura Y."/>
            <person name="Kirsch R."/>
            <person name="Pauchet Y."/>
        </authorList>
    </citation>
    <scope>NUCLEOTIDE SEQUENCE [LARGE SCALE GENOMIC DNA]</scope>
    <source>
        <strain evidence="1">EAD_L_NR</strain>
    </source>
</reference>
<dbReference type="AlphaFoldDB" id="A0AAV8VJF7"/>
<comment type="caution">
    <text evidence="1">The sequence shown here is derived from an EMBL/GenBank/DDBJ whole genome shotgun (WGS) entry which is preliminary data.</text>
</comment>
<gene>
    <name evidence="1" type="ORF">NQ315_016213</name>
</gene>
<evidence type="ECO:0000313" key="1">
    <source>
        <dbReference type="EMBL" id="KAJ8914135.1"/>
    </source>
</evidence>
<protein>
    <submittedName>
        <fullName evidence="1">Uncharacterized protein</fullName>
    </submittedName>
</protein>
<sequence length="182" mass="21443">MDYLGNCITDLFHLGLKQDEILLFLTKHRYYLSKSSLKRYLKRLNLYRRKNFTSINDVISFFGITTSDIWKIAWEELNNVVLEWNTHLIRKNRHSHCPSGRPDVIFNFPQIHNSNDHLIVVQEEHLQTCEEECVFLDCPCSDNDVFDLCKIILEELGSDKPTDPLDAISLYKEIRNEILTLL</sequence>
<name>A0AAV8VJF7_9CUCU</name>
<dbReference type="EMBL" id="JANEYG010000079">
    <property type="protein sequence ID" value="KAJ8914135.1"/>
    <property type="molecule type" value="Genomic_DNA"/>
</dbReference>
<accession>A0AAV8VJF7</accession>
<organism evidence="1 2">
    <name type="scientific">Exocentrus adspersus</name>
    <dbReference type="NCBI Taxonomy" id="1586481"/>
    <lineage>
        <taxon>Eukaryota</taxon>
        <taxon>Metazoa</taxon>
        <taxon>Ecdysozoa</taxon>
        <taxon>Arthropoda</taxon>
        <taxon>Hexapoda</taxon>
        <taxon>Insecta</taxon>
        <taxon>Pterygota</taxon>
        <taxon>Neoptera</taxon>
        <taxon>Endopterygota</taxon>
        <taxon>Coleoptera</taxon>
        <taxon>Polyphaga</taxon>
        <taxon>Cucujiformia</taxon>
        <taxon>Chrysomeloidea</taxon>
        <taxon>Cerambycidae</taxon>
        <taxon>Lamiinae</taxon>
        <taxon>Acanthocinini</taxon>
        <taxon>Exocentrus</taxon>
    </lineage>
</organism>
<proteinExistence type="predicted"/>
<keyword evidence="2" id="KW-1185">Reference proteome</keyword>
<dbReference type="Proteomes" id="UP001159042">
    <property type="component" value="Unassembled WGS sequence"/>
</dbReference>